<dbReference type="Proteomes" id="UP000189981">
    <property type="component" value="Unassembled WGS sequence"/>
</dbReference>
<feature type="domain" description="VWFA" evidence="1">
    <location>
        <begin position="180"/>
        <end position="358"/>
    </location>
</feature>
<dbReference type="Pfam" id="PF00092">
    <property type="entry name" value="VWA"/>
    <property type="match status" value="1"/>
</dbReference>
<name>A0A1T5DUP0_9SPHI</name>
<dbReference type="SMART" id="SM00327">
    <property type="entry name" value="VWA"/>
    <property type="match status" value="1"/>
</dbReference>
<dbReference type="STRING" id="572036.SAMN05661099_2619"/>
<dbReference type="InterPro" id="IPR021908">
    <property type="entry name" value="YfbK_C"/>
</dbReference>
<sequence length="558" mass="61638">MNNRYILMLCALTTLTLSCNKNIQKSEDENKEQVSEVIADAPDQTNIAGRIAAAEARQLSSKTRHYSPADFNTESYNAITENRFHEARQNPLSTFGIDVDAASYSNIRRFINGGQLPPVDAVRIEEMINYFDYEYPQPQNNAPVAIMTEVSTAPWNQKHQLVKIGLQAKTITYDKLPASNFVFLIDVSGSMNSANKLPLVKSSIRLLVDQLRDKDRVSIVVYAGAAGEILKPTSGESKQTIKDALNRLEAGGSTAGGAGIALAYKLARENFIKDGNNRVILATDGDFNVGASSDAEMQRLIENEKKSGVYLTVLGYGMGNYKDSKMETLADKGNGNFAYIDNISEARKTLITEFGGTLFTVAKDVKLQVEFNPAKVSAYRLIGYENRMLNKEDFNNDQKDAGDMGSGHTVTALYEIIPIGVKSSFIESVDDLKYQKMPEPKPTGQAAELLTIKLRYKAPDKDQSLLISKSIPTKSIAWENTSPDFRFSAAVAGYGMLLRNSEFKQNTNYKSVLNWAESGLGKDKEGYRAEFLTLVRSSGLMAKDLLSIKDKLIMDSSR</sequence>
<dbReference type="RefSeq" id="WP_079703107.1">
    <property type="nucleotide sequence ID" value="NZ_FUYR01000002.1"/>
</dbReference>
<evidence type="ECO:0000313" key="2">
    <source>
        <dbReference type="EMBL" id="SKB75276.1"/>
    </source>
</evidence>
<dbReference type="InterPro" id="IPR051266">
    <property type="entry name" value="CLCR"/>
</dbReference>
<dbReference type="PROSITE" id="PS50234">
    <property type="entry name" value="VWFA"/>
    <property type="match status" value="1"/>
</dbReference>
<dbReference type="PANTHER" id="PTHR10579">
    <property type="entry name" value="CALCIUM-ACTIVATED CHLORIDE CHANNEL REGULATOR"/>
    <property type="match status" value="1"/>
</dbReference>
<accession>A0A1T5DUP0</accession>
<gene>
    <name evidence="2" type="ORF">SAMN05661099_2619</name>
</gene>
<dbReference type="InterPro" id="IPR036465">
    <property type="entry name" value="vWFA_dom_sf"/>
</dbReference>
<dbReference type="InterPro" id="IPR022156">
    <property type="entry name" value="Uncharacterised_YfbK_N"/>
</dbReference>
<dbReference type="SUPFAM" id="SSF53300">
    <property type="entry name" value="vWA-like"/>
    <property type="match status" value="1"/>
</dbReference>
<dbReference type="CDD" id="cd01465">
    <property type="entry name" value="vWA_subgroup"/>
    <property type="match status" value="1"/>
</dbReference>
<dbReference type="AlphaFoldDB" id="A0A1T5DUP0"/>
<dbReference type="EMBL" id="FUYR01000002">
    <property type="protein sequence ID" value="SKB75276.1"/>
    <property type="molecule type" value="Genomic_DNA"/>
</dbReference>
<dbReference type="Gene3D" id="3.40.50.410">
    <property type="entry name" value="von Willebrand factor, type A domain"/>
    <property type="match status" value="1"/>
</dbReference>
<dbReference type="Pfam" id="PF12450">
    <property type="entry name" value="vWF_A"/>
    <property type="match status" value="1"/>
</dbReference>
<dbReference type="InterPro" id="IPR002035">
    <property type="entry name" value="VWF_A"/>
</dbReference>
<organism evidence="2 3">
    <name type="scientific">Daejeonella lutea</name>
    <dbReference type="NCBI Taxonomy" id="572036"/>
    <lineage>
        <taxon>Bacteria</taxon>
        <taxon>Pseudomonadati</taxon>
        <taxon>Bacteroidota</taxon>
        <taxon>Sphingobacteriia</taxon>
        <taxon>Sphingobacteriales</taxon>
        <taxon>Sphingobacteriaceae</taxon>
        <taxon>Daejeonella</taxon>
    </lineage>
</organism>
<dbReference type="PROSITE" id="PS51257">
    <property type="entry name" value="PROKAR_LIPOPROTEIN"/>
    <property type="match status" value="1"/>
</dbReference>
<dbReference type="PANTHER" id="PTHR10579:SF43">
    <property type="entry name" value="ZINC FINGER (C3HC4-TYPE RING FINGER) FAMILY PROTEIN"/>
    <property type="match status" value="1"/>
</dbReference>
<dbReference type="Pfam" id="PF12034">
    <property type="entry name" value="YfbK_C"/>
    <property type="match status" value="1"/>
</dbReference>
<keyword evidence="3" id="KW-1185">Reference proteome</keyword>
<protein>
    <submittedName>
        <fullName evidence="2">Ca-activated chloride channel family protein</fullName>
    </submittedName>
</protein>
<evidence type="ECO:0000313" key="3">
    <source>
        <dbReference type="Proteomes" id="UP000189981"/>
    </source>
</evidence>
<dbReference type="OrthoDB" id="9805121at2"/>
<proteinExistence type="predicted"/>
<reference evidence="3" key="1">
    <citation type="submission" date="2017-02" db="EMBL/GenBank/DDBJ databases">
        <authorList>
            <person name="Varghese N."/>
            <person name="Submissions S."/>
        </authorList>
    </citation>
    <scope>NUCLEOTIDE SEQUENCE [LARGE SCALE GENOMIC DNA]</scope>
    <source>
        <strain evidence="3">DSM 22385</strain>
    </source>
</reference>
<evidence type="ECO:0000259" key="1">
    <source>
        <dbReference type="PROSITE" id="PS50234"/>
    </source>
</evidence>